<evidence type="ECO:0000313" key="3">
    <source>
        <dbReference type="Proteomes" id="UP000424527"/>
    </source>
</evidence>
<feature type="compositionally biased region" description="Low complexity" evidence="1">
    <location>
        <begin position="130"/>
        <end position="143"/>
    </location>
</feature>
<evidence type="ECO:0000313" key="2">
    <source>
        <dbReference type="EMBL" id="KAE8288353.1"/>
    </source>
</evidence>
<dbReference type="EMBL" id="REGW02000012">
    <property type="protein sequence ID" value="KAE8288353.1"/>
    <property type="molecule type" value="Genomic_DNA"/>
</dbReference>
<organism evidence="2 3">
    <name type="scientific">Larimichthys crocea</name>
    <name type="common">Large yellow croaker</name>
    <name type="synonym">Pseudosciaena crocea</name>
    <dbReference type="NCBI Taxonomy" id="215358"/>
    <lineage>
        <taxon>Eukaryota</taxon>
        <taxon>Metazoa</taxon>
        <taxon>Chordata</taxon>
        <taxon>Craniata</taxon>
        <taxon>Vertebrata</taxon>
        <taxon>Euteleostomi</taxon>
        <taxon>Actinopterygii</taxon>
        <taxon>Neopterygii</taxon>
        <taxon>Teleostei</taxon>
        <taxon>Neoteleostei</taxon>
        <taxon>Acanthomorphata</taxon>
        <taxon>Eupercaria</taxon>
        <taxon>Sciaenidae</taxon>
        <taxon>Larimichthys</taxon>
    </lineage>
</organism>
<evidence type="ECO:0000256" key="1">
    <source>
        <dbReference type="SAM" id="MobiDB-lite"/>
    </source>
</evidence>
<feature type="compositionally biased region" description="Basic and acidic residues" evidence="1">
    <location>
        <begin position="155"/>
        <end position="164"/>
    </location>
</feature>
<accession>A0A6G0IAM1</accession>
<reference evidence="2 3" key="1">
    <citation type="submission" date="2019-07" db="EMBL/GenBank/DDBJ databases">
        <title>Chromosome genome assembly for large yellow croaker.</title>
        <authorList>
            <person name="Xiao S."/>
        </authorList>
    </citation>
    <scope>NUCLEOTIDE SEQUENCE [LARGE SCALE GENOMIC DNA]</scope>
    <source>
        <strain evidence="2">JMULYC20181020</strain>
        <tissue evidence="2">Muscle</tissue>
    </source>
</reference>
<feature type="compositionally biased region" description="Basic and acidic residues" evidence="1">
    <location>
        <begin position="172"/>
        <end position="182"/>
    </location>
</feature>
<dbReference type="Proteomes" id="UP000424527">
    <property type="component" value="Unassembled WGS sequence"/>
</dbReference>
<gene>
    <name evidence="2" type="ORF">D5F01_LYC12222</name>
</gene>
<comment type="caution">
    <text evidence="2">The sequence shown here is derived from an EMBL/GenBank/DDBJ whole genome shotgun (WGS) entry which is preliminary data.</text>
</comment>
<feature type="compositionally biased region" description="Low complexity" evidence="1">
    <location>
        <begin position="63"/>
        <end position="88"/>
    </location>
</feature>
<feature type="compositionally biased region" description="Polar residues" evidence="1">
    <location>
        <begin position="96"/>
        <end position="107"/>
    </location>
</feature>
<proteinExistence type="predicted"/>
<dbReference type="AlphaFoldDB" id="A0A6G0IAM1"/>
<protein>
    <submittedName>
        <fullName evidence="2">Uncharacterized protein</fullName>
    </submittedName>
</protein>
<name>A0A6G0IAM1_LARCR</name>
<keyword evidence="3" id="KW-1185">Reference proteome</keyword>
<sequence length="196" mass="21227">MTSRHRLRLAPPIQPLHRARSYRTALSRFQPPTPPLLSPKLHSFPVHTHPIIPPSSFNPSLSIPPSTATAAPPAPIQTAAASTATHGGTDLHEEISNTPEVSETSPSPVIPAGQPPRPRSVVQIRRRLRSSISDSSNAIGSSPPHGPRGRTRLRRPSDTGDSRRSSPTRSRRASDRRNRREATSPGNTPRALQPQA</sequence>
<feature type="region of interest" description="Disordered" evidence="1">
    <location>
        <begin position="57"/>
        <end position="196"/>
    </location>
</feature>